<name>A0ABZ1E7M9_9RHOB</name>
<geneLocation type="plasmid" evidence="1 2">
    <name>unnamed3</name>
</geneLocation>
<proteinExistence type="predicted"/>
<evidence type="ECO:0000313" key="2">
    <source>
        <dbReference type="Proteomes" id="UP001623290"/>
    </source>
</evidence>
<organism evidence="1 2">
    <name type="scientific">Thioclava litoralis</name>
    <dbReference type="NCBI Taxonomy" id="3076557"/>
    <lineage>
        <taxon>Bacteria</taxon>
        <taxon>Pseudomonadati</taxon>
        <taxon>Pseudomonadota</taxon>
        <taxon>Alphaproteobacteria</taxon>
        <taxon>Rhodobacterales</taxon>
        <taxon>Paracoccaceae</taxon>
        <taxon>Thioclava</taxon>
    </lineage>
</organism>
<evidence type="ECO:0008006" key="3">
    <source>
        <dbReference type="Google" id="ProtNLM"/>
    </source>
</evidence>
<protein>
    <recommendedName>
        <fullName evidence="3">DUF1254 domain-containing protein</fullName>
    </recommendedName>
</protein>
<dbReference type="EMBL" id="CP135446">
    <property type="protein sequence ID" value="WRY35969.1"/>
    <property type="molecule type" value="Genomic_DNA"/>
</dbReference>
<evidence type="ECO:0000313" key="1">
    <source>
        <dbReference type="EMBL" id="WRY35969.1"/>
    </source>
</evidence>
<sequence>MKRRYIVITCLGLAGGSAGFLFWSAVENNKIRTMTLSFGADSTSPAVVTHFAIESPITPVEPFIAHGMADISMPRSSSANVLGVPWDAKHDGIWQVSAQWVELPTNITWTATVDVPIKDLTIAYHAYELTVLFGPNGALTIASDKIGNALSDLRDVAFVCATMGPPPERVWKEATNYFPQLPQYIMTFSDAEFQAARRSPRCPAPEGPSEEGE</sequence>
<dbReference type="RefSeq" id="WP_330628294.1">
    <property type="nucleotide sequence ID" value="NZ_CP135446.1"/>
</dbReference>
<accession>A0ABZ1E7M9</accession>
<dbReference type="Proteomes" id="UP001623290">
    <property type="component" value="Plasmid unnamed3"/>
</dbReference>
<reference evidence="1 2" key="1">
    <citation type="submission" date="2023-09" db="EMBL/GenBank/DDBJ databases">
        <title>Thioclava shenzhenensis sp. nov., a multidrug resistant bacteria-antagonizing species isolated from coastal seawater.</title>
        <authorList>
            <person name="Long M."/>
        </authorList>
    </citation>
    <scope>NUCLEOTIDE SEQUENCE [LARGE SCALE GENOMIC DNA]</scope>
    <source>
        <strain evidence="1 2">FTW29</strain>
        <plasmid evidence="1 2">unnamed3</plasmid>
    </source>
</reference>
<keyword evidence="2" id="KW-1185">Reference proteome</keyword>
<gene>
    <name evidence="1" type="ORF">RPE78_17980</name>
</gene>
<keyword evidence="1" id="KW-0614">Plasmid</keyword>